<comment type="catalytic activity">
    <reaction evidence="5">
        <text>N-terminal L-alanyl-[ribosomal protein bS18] + acetyl-CoA = N-terminal N(alpha)-acetyl-L-alanyl-[ribosomal protein bS18] + CoA + H(+)</text>
        <dbReference type="Rhea" id="RHEA:43756"/>
        <dbReference type="Rhea" id="RHEA-COMP:10676"/>
        <dbReference type="Rhea" id="RHEA-COMP:10677"/>
        <dbReference type="ChEBI" id="CHEBI:15378"/>
        <dbReference type="ChEBI" id="CHEBI:57287"/>
        <dbReference type="ChEBI" id="CHEBI:57288"/>
        <dbReference type="ChEBI" id="CHEBI:64718"/>
        <dbReference type="ChEBI" id="CHEBI:83683"/>
        <dbReference type="EC" id="2.3.1.266"/>
    </reaction>
</comment>
<dbReference type="PANTHER" id="PTHR43420:SF51">
    <property type="entry name" value="PEPTIDYL-LYSINE N-ACETYLTRANSFERASE YIAC"/>
    <property type="match status" value="1"/>
</dbReference>
<protein>
    <recommendedName>
        <fullName evidence="5">[Ribosomal protein bS18]-alanine N-acetyltransferase</fullName>
        <ecNumber evidence="5">2.3.1.266</ecNumber>
    </recommendedName>
</protein>
<dbReference type="HAMAP" id="MF_02210">
    <property type="entry name" value="RimI"/>
    <property type="match status" value="1"/>
</dbReference>
<comment type="similarity">
    <text evidence="1 5">Belongs to the acetyltransferase family. RimI subfamily.</text>
</comment>
<reference evidence="8" key="1">
    <citation type="submission" date="2011-06" db="EMBL/GenBank/DDBJ databases">
        <authorList>
            <consortium name="US DOE Joint Genome Institute (JGI-PGF)"/>
            <person name="Lucas S."/>
            <person name="Han J."/>
            <person name="Lapidus A."/>
            <person name="Cheng J.-F."/>
            <person name="Goodwin L."/>
            <person name="Pitluck S."/>
            <person name="Peters L."/>
            <person name="Land M.L."/>
            <person name="Hauser L."/>
            <person name="Vogl K."/>
            <person name="Liu Z."/>
            <person name="Overmann J."/>
            <person name="Frigaard N.-U."/>
            <person name="Bryant D.A."/>
            <person name="Woyke T.J."/>
        </authorList>
    </citation>
    <scope>NUCLEOTIDE SEQUENCE [LARGE SCALE GENOMIC DNA]</scope>
    <source>
        <strain evidence="8">970</strain>
    </source>
</reference>
<dbReference type="Proteomes" id="UP000002964">
    <property type="component" value="Unassembled WGS sequence"/>
</dbReference>
<dbReference type="Gene3D" id="3.40.630.30">
    <property type="match status" value="1"/>
</dbReference>
<evidence type="ECO:0000256" key="5">
    <source>
        <dbReference type="HAMAP-Rule" id="MF_02210"/>
    </source>
</evidence>
<dbReference type="InterPro" id="IPR050680">
    <property type="entry name" value="YpeA/RimI_acetyltransf"/>
</dbReference>
<dbReference type="AlphaFoldDB" id="H8Z6B4"/>
<comment type="subcellular location">
    <subcellularLocation>
        <location evidence="5">Cytoplasm</location>
    </subcellularLocation>
</comment>
<feature type="domain" description="N-acetyltransferase" evidence="6">
    <location>
        <begin position="17"/>
        <end position="163"/>
    </location>
</feature>
<dbReference type="RefSeq" id="WP_009151101.1">
    <property type="nucleotide sequence ID" value="NZ_CP121471.1"/>
</dbReference>
<evidence type="ECO:0000256" key="1">
    <source>
        <dbReference type="ARBA" id="ARBA00005395"/>
    </source>
</evidence>
<dbReference type="Pfam" id="PF00583">
    <property type="entry name" value="Acetyltransf_1"/>
    <property type="match status" value="1"/>
</dbReference>
<evidence type="ECO:0000256" key="4">
    <source>
        <dbReference type="ARBA" id="ARBA00023315"/>
    </source>
</evidence>
<dbReference type="GO" id="GO:0005737">
    <property type="term" value="C:cytoplasm"/>
    <property type="evidence" value="ECO:0007669"/>
    <property type="project" value="UniProtKB-SubCell"/>
</dbReference>
<dbReference type="PANTHER" id="PTHR43420">
    <property type="entry name" value="ACETYLTRANSFERASE"/>
    <property type="match status" value="1"/>
</dbReference>
<accession>H8Z6B4</accession>
<feature type="binding site" evidence="5">
    <location>
        <position position="125"/>
    </location>
    <ligand>
        <name>acetyl-CoA</name>
        <dbReference type="ChEBI" id="CHEBI:57288"/>
    </ligand>
</feature>
<sequence>MQATETATNDIPDSPGLYLRRMTLHDLTAVLAVERAAYHSPWSQGIFQDSLKAGHYCMVLEQPVSCELIGHGVIMLVVDECHLLNLCIHPSHQRQGLGRLLLRRLLAIARQRQAASAFLEVRASNRAALALYQAEGFNEIGLRRGYYPAVKGREDAIVMGCAL</sequence>
<feature type="active site" description="Proton donor" evidence="5">
    <location>
        <position position="132"/>
    </location>
</feature>
<dbReference type="HOGENOM" id="CLU_013985_23_2_6"/>
<gene>
    <name evidence="5" type="primary">rimI</name>
    <name evidence="7" type="ORF">Thi970DRAFT_04353</name>
</gene>
<name>H8Z6B4_9GAMM</name>
<reference evidence="7 8" key="2">
    <citation type="submission" date="2011-11" db="EMBL/GenBank/DDBJ databases">
        <authorList>
            <consortium name="US DOE Joint Genome Institute"/>
            <person name="Lucas S."/>
            <person name="Han J."/>
            <person name="Lapidus A."/>
            <person name="Cheng J.-F."/>
            <person name="Goodwin L."/>
            <person name="Pitluck S."/>
            <person name="Peters L."/>
            <person name="Ovchinnikova G."/>
            <person name="Zhang X."/>
            <person name="Detter J.C."/>
            <person name="Han C."/>
            <person name="Tapia R."/>
            <person name="Land M."/>
            <person name="Hauser L."/>
            <person name="Kyrpides N."/>
            <person name="Ivanova N."/>
            <person name="Pagani I."/>
            <person name="Vogl K."/>
            <person name="Liu Z."/>
            <person name="Overmann J."/>
            <person name="Frigaard N.-U."/>
            <person name="Bryant D."/>
            <person name="Woyke T."/>
        </authorList>
    </citation>
    <scope>NUCLEOTIDE SEQUENCE [LARGE SCALE GENOMIC DNA]</scope>
    <source>
        <strain evidence="7 8">970</strain>
    </source>
</reference>
<keyword evidence="2 5" id="KW-0963">Cytoplasm</keyword>
<comment type="function">
    <text evidence="5">Acetylates the N-terminal alanine of ribosomal protein bS18.</text>
</comment>
<feature type="active site" description="Proton acceptor" evidence="5">
    <location>
        <position position="120"/>
    </location>
</feature>
<dbReference type="EC" id="2.3.1.266" evidence="5"/>
<keyword evidence="4 5" id="KW-0012">Acyltransferase</keyword>
<proteinExistence type="inferred from homology"/>
<evidence type="ECO:0000259" key="6">
    <source>
        <dbReference type="PROSITE" id="PS51186"/>
    </source>
</evidence>
<keyword evidence="8" id="KW-1185">Reference proteome</keyword>
<evidence type="ECO:0000256" key="3">
    <source>
        <dbReference type="ARBA" id="ARBA00022679"/>
    </source>
</evidence>
<dbReference type="STRING" id="631362.Thi970DRAFT_04353"/>
<dbReference type="SUPFAM" id="SSF55729">
    <property type="entry name" value="Acyl-CoA N-acyltransferases (Nat)"/>
    <property type="match status" value="1"/>
</dbReference>
<evidence type="ECO:0000313" key="7">
    <source>
        <dbReference type="EMBL" id="EIC20698.1"/>
    </source>
</evidence>
<dbReference type="PROSITE" id="PS51186">
    <property type="entry name" value="GNAT"/>
    <property type="match status" value="1"/>
</dbReference>
<dbReference type="eggNOG" id="COG0456">
    <property type="taxonomic scope" value="Bacteria"/>
</dbReference>
<comment type="caution">
    <text evidence="5">Lacks conserved residue(s) required for the propagation of feature annotation.</text>
</comment>
<keyword evidence="3 5" id="KW-0808">Transferase</keyword>
<dbReference type="EMBL" id="JH603170">
    <property type="protein sequence ID" value="EIC20698.1"/>
    <property type="molecule type" value="Genomic_DNA"/>
</dbReference>
<evidence type="ECO:0000256" key="2">
    <source>
        <dbReference type="ARBA" id="ARBA00022490"/>
    </source>
</evidence>
<dbReference type="NCBIfam" id="TIGR01575">
    <property type="entry name" value="rimI"/>
    <property type="match status" value="1"/>
</dbReference>
<dbReference type="InterPro" id="IPR043690">
    <property type="entry name" value="RimI"/>
</dbReference>
<dbReference type="OrthoDB" id="9796919at2"/>
<evidence type="ECO:0000313" key="8">
    <source>
        <dbReference type="Proteomes" id="UP000002964"/>
    </source>
</evidence>
<dbReference type="InterPro" id="IPR016181">
    <property type="entry name" value="Acyl_CoA_acyltransferase"/>
</dbReference>
<dbReference type="InterPro" id="IPR000182">
    <property type="entry name" value="GNAT_dom"/>
</dbReference>
<dbReference type="InterPro" id="IPR006464">
    <property type="entry name" value="AcTrfase_RimI/Ard1"/>
</dbReference>
<organism evidence="7 8">
    <name type="scientific">Thiorhodovibrio frisius</name>
    <dbReference type="NCBI Taxonomy" id="631362"/>
    <lineage>
        <taxon>Bacteria</taxon>
        <taxon>Pseudomonadati</taxon>
        <taxon>Pseudomonadota</taxon>
        <taxon>Gammaproteobacteria</taxon>
        <taxon>Chromatiales</taxon>
        <taxon>Chromatiaceae</taxon>
        <taxon>Thiorhodovibrio</taxon>
    </lineage>
</organism>
<dbReference type="GO" id="GO:0008999">
    <property type="term" value="F:protein-N-terminal-alanine acetyltransferase activity"/>
    <property type="evidence" value="ECO:0007669"/>
    <property type="project" value="UniProtKB-UniRule"/>
</dbReference>